<dbReference type="Gene3D" id="1.10.10.10">
    <property type="entry name" value="Winged helix-like DNA-binding domain superfamily/Winged helix DNA-binding domain"/>
    <property type="match status" value="1"/>
</dbReference>
<dbReference type="EMBL" id="ML979136">
    <property type="protein sequence ID" value="KAF1915412.1"/>
    <property type="molecule type" value="Genomic_DNA"/>
</dbReference>
<gene>
    <name evidence="9" type="ORF">BDU57DRAFT_272623</name>
</gene>
<dbReference type="Proteomes" id="UP000800096">
    <property type="component" value="Unassembled WGS sequence"/>
</dbReference>
<keyword evidence="3" id="KW-0238">DNA-binding</keyword>
<feature type="region of interest" description="Disordered" evidence="7">
    <location>
        <begin position="1"/>
        <end position="27"/>
    </location>
</feature>
<feature type="compositionally biased region" description="Polar residues" evidence="7">
    <location>
        <begin position="722"/>
        <end position="731"/>
    </location>
</feature>
<dbReference type="GO" id="GO:0043565">
    <property type="term" value="F:sequence-specific DNA binding"/>
    <property type="evidence" value="ECO:0007669"/>
    <property type="project" value="InterPro"/>
</dbReference>
<dbReference type="FunFam" id="1.10.10.10:FF:000173">
    <property type="entry name" value="Heat shock transcription factor Hsf1"/>
    <property type="match status" value="1"/>
</dbReference>
<evidence type="ECO:0000313" key="9">
    <source>
        <dbReference type="EMBL" id="KAF1915412.1"/>
    </source>
</evidence>
<keyword evidence="6" id="KW-0175">Coiled coil</keyword>
<feature type="compositionally biased region" description="Polar residues" evidence="7">
    <location>
        <begin position="15"/>
        <end position="27"/>
    </location>
</feature>
<feature type="domain" description="HSF-type DNA-binding" evidence="8">
    <location>
        <begin position="135"/>
        <end position="242"/>
    </location>
</feature>
<comment type="subcellular location">
    <subcellularLocation>
        <location evidence="1">Nucleus</location>
    </subcellularLocation>
</comment>
<keyword evidence="4" id="KW-0539">Nucleus</keyword>
<dbReference type="SUPFAM" id="SSF46785">
    <property type="entry name" value="Winged helix' DNA-binding domain"/>
    <property type="match status" value="1"/>
</dbReference>
<feature type="region of interest" description="Disordered" evidence="7">
    <location>
        <begin position="239"/>
        <end position="270"/>
    </location>
</feature>
<dbReference type="AlphaFoldDB" id="A0A6A5QJ63"/>
<evidence type="ECO:0000256" key="2">
    <source>
        <dbReference type="ARBA" id="ARBA00006403"/>
    </source>
</evidence>
<evidence type="ECO:0000256" key="1">
    <source>
        <dbReference type="ARBA" id="ARBA00004123"/>
    </source>
</evidence>
<dbReference type="GO" id="GO:0005634">
    <property type="term" value="C:nucleus"/>
    <property type="evidence" value="ECO:0007669"/>
    <property type="project" value="UniProtKB-SubCell"/>
</dbReference>
<dbReference type="Pfam" id="PF00447">
    <property type="entry name" value="HSF_DNA-bind"/>
    <property type="match status" value="1"/>
</dbReference>
<comment type="similarity">
    <text evidence="2 5">Belongs to the HSF family.</text>
</comment>
<feature type="compositionally biased region" description="Basic and acidic residues" evidence="7">
    <location>
        <begin position="252"/>
        <end position="268"/>
    </location>
</feature>
<evidence type="ECO:0000313" key="10">
    <source>
        <dbReference type="Proteomes" id="UP000800096"/>
    </source>
</evidence>
<dbReference type="InterPro" id="IPR036388">
    <property type="entry name" value="WH-like_DNA-bd_sf"/>
</dbReference>
<feature type="compositionally biased region" description="Polar residues" evidence="7">
    <location>
        <begin position="393"/>
        <end position="404"/>
    </location>
</feature>
<evidence type="ECO:0000259" key="8">
    <source>
        <dbReference type="SMART" id="SM00415"/>
    </source>
</evidence>
<dbReference type="GO" id="GO:0003700">
    <property type="term" value="F:DNA-binding transcription factor activity"/>
    <property type="evidence" value="ECO:0007669"/>
    <property type="project" value="InterPro"/>
</dbReference>
<dbReference type="InterPro" id="IPR036390">
    <property type="entry name" value="WH_DNA-bd_sf"/>
</dbReference>
<dbReference type="SMART" id="SM00415">
    <property type="entry name" value="HSF"/>
    <property type="match status" value="1"/>
</dbReference>
<evidence type="ECO:0000256" key="5">
    <source>
        <dbReference type="RuleBase" id="RU004020"/>
    </source>
</evidence>
<evidence type="ECO:0000256" key="7">
    <source>
        <dbReference type="SAM" id="MobiDB-lite"/>
    </source>
</evidence>
<evidence type="ECO:0000256" key="3">
    <source>
        <dbReference type="ARBA" id="ARBA00023125"/>
    </source>
</evidence>
<feature type="region of interest" description="Disordered" evidence="7">
    <location>
        <begin position="710"/>
        <end position="751"/>
    </location>
</feature>
<dbReference type="InterPro" id="IPR000232">
    <property type="entry name" value="HSF_DNA-bd"/>
</dbReference>
<reference evidence="9" key="1">
    <citation type="journal article" date="2020" name="Stud. Mycol.">
        <title>101 Dothideomycetes genomes: a test case for predicting lifestyles and emergence of pathogens.</title>
        <authorList>
            <person name="Haridas S."/>
            <person name="Albert R."/>
            <person name="Binder M."/>
            <person name="Bloem J."/>
            <person name="Labutti K."/>
            <person name="Salamov A."/>
            <person name="Andreopoulos B."/>
            <person name="Baker S."/>
            <person name="Barry K."/>
            <person name="Bills G."/>
            <person name="Bluhm B."/>
            <person name="Cannon C."/>
            <person name="Castanera R."/>
            <person name="Culley D."/>
            <person name="Daum C."/>
            <person name="Ezra D."/>
            <person name="Gonzalez J."/>
            <person name="Henrissat B."/>
            <person name="Kuo A."/>
            <person name="Liang C."/>
            <person name="Lipzen A."/>
            <person name="Lutzoni F."/>
            <person name="Magnuson J."/>
            <person name="Mondo S."/>
            <person name="Nolan M."/>
            <person name="Ohm R."/>
            <person name="Pangilinan J."/>
            <person name="Park H.-J."/>
            <person name="Ramirez L."/>
            <person name="Alfaro M."/>
            <person name="Sun H."/>
            <person name="Tritt A."/>
            <person name="Yoshinaga Y."/>
            <person name="Zwiers L.-H."/>
            <person name="Turgeon B."/>
            <person name="Goodwin S."/>
            <person name="Spatafora J."/>
            <person name="Crous P."/>
            <person name="Grigoriev I."/>
        </authorList>
    </citation>
    <scope>NUCLEOTIDE SEQUENCE</scope>
    <source>
        <strain evidence="9">HMLAC05119</strain>
    </source>
</reference>
<dbReference type="PANTHER" id="PTHR10015">
    <property type="entry name" value="HEAT SHOCK TRANSCRIPTION FACTOR"/>
    <property type="match status" value="1"/>
</dbReference>
<sequence length="751" mass="82870">MSSRKRRAPGASPQAPMQTYPQDATLPTDQYMDWNDATMATEINSFNDPTLYDYGSSAVGGHNRVVSLDGLNDTTEMNSGQLIRRNQNQQLASRRGQWEGFPSPTQQQWETVDDDEELEQKAAIAKKDAQSKRKQIPPFVQKLSSFLDNNKNENLIRWSDDGNSFIVIDEDEFARTLIPELFKHNNYASFVRQLNMYGFHKKVGLSDNSMKASETKAKAPSEYFNKYFKRGRPELLWLIQKPKNPTAGPKRKREDDGKGDSDEERKYVQDTGGGGYVEELAVRGTDQMAMIPRSEYNSLRVEVRQLQDQQKLISSVLSTIKRQNEELYSRATSFQALHDRHENSINAILTFLATFYNRSLEGNANGLNLADMFPPARQQPHGNVVDVEDFPTNDMSMNKSPQLQRSKRPLALLPAPPVGHPDLLSASGGRATTTSPITRPLASPITRPSSRQQSAFRSSAAPIRQSSSATPAQGREASHPVPLKVESPANSSSLPENDAIMSAIQNANANAGAASHAPQFDFPAALSDYQTQNGNVPLTAQERNNVLSMMAGDSNASMSNNALTNPDPPEMLRLVSDLNQYQATQKQLEMLQQMSDEQNSRVQSLQERLQPLSPSGQIAGLSDNEYFGNVSGLGDPGQYDLDLDSFVQDQDYFPNDANSNGNGMTNSMSGLPDFNFDAATPDLTSTVAFEGTSADAFDFSTTDTNHLNADGDLGLGEDRVDSVSSNATSPAATVEEVEDESRKRSPKRRKK</sequence>
<feature type="coiled-coil region" evidence="6">
    <location>
        <begin position="581"/>
        <end position="608"/>
    </location>
</feature>
<feature type="compositionally biased region" description="Low complexity" evidence="7">
    <location>
        <begin position="447"/>
        <end position="462"/>
    </location>
</feature>
<dbReference type="PRINTS" id="PR00056">
    <property type="entry name" value="HSFDOMAIN"/>
</dbReference>
<evidence type="ECO:0000256" key="4">
    <source>
        <dbReference type="ARBA" id="ARBA00023242"/>
    </source>
</evidence>
<dbReference type="OrthoDB" id="60033at2759"/>
<evidence type="ECO:0000256" key="6">
    <source>
        <dbReference type="SAM" id="Coils"/>
    </source>
</evidence>
<accession>A0A6A5QJ63</accession>
<feature type="region of interest" description="Disordered" evidence="7">
    <location>
        <begin position="379"/>
        <end position="494"/>
    </location>
</feature>
<name>A0A6A5QJ63_AMPQU</name>
<organism evidence="9 10">
    <name type="scientific">Ampelomyces quisqualis</name>
    <name type="common">Powdery mildew agent</name>
    <dbReference type="NCBI Taxonomy" id="50730"/>
    <lineage>
        <taxon>Eukaryota</taxon>
        <taxon>Fungi</taxon>
        <taxon>Dikarya</taxon>
        <taxon>Ascomycota</taxon>
        <taxon>Pezizomycotina</taxon>
        <taxon>Dothideomycetes</taxon>
        <taxon>Pleosporomycetidae</taxon>
        <taxon>Pleosporales</taxon>
        <taxon>Pleosporineae</taxon>
        <taxon>Phaeosphaeriaceae</taxon>
        <taxon>Ampelomyces</taxon>
    </lineage>
</organism>
<keyword evidence="10" id="KW-1185">Reference proteome</keyword>
<dbReference type="PANTHER" id="PTHR10015:SF427">
    <property type="entry name" value="HEAT SHOCK FACTOR PROTEIN"/>
    <property type="match status" value="1"/>
</dbReference>
<proteinExistence type="inferred from homology"/>
<protein>
    <recommendedName>
        <fullName evidence="8">HSF-type DNA-binding domain-containing protein</fullName>
    </recommendedName>
</protein>